<gene>
    <name evidence="2" type="ORF">PanWU01x14_360660</name>
</gene>
<evidence type="ECO:0000256" key="1">
    <source>
        <dbReference type="SAM" id="MobiDB-lite"/>
    </source>
</evidence>
<feature type="region of interest" description="Disordered" evidence="1">
    <location>
        <begin position="78"/>
        <end position="118"/>
    </location>
</feature>
<evidence type="ECO:0000313" key="2">
    <source>
        <dbReference type="EMBL" id="PON32515.1"/>
    </source>
</evidence>
<sequence length="118" mass="12807">MNPSSREMGAVVGPVPKSYATSTAEWVNRSQKGSTVRQGLAHYRLWIVSAQSGPYFDSWGVESPKVFHLNTIALTSTAGGSEAPRIQAVGGGRNQATAIQRRSQKSRPVTSEKDFEEK</sequence>
<protein>
    <submittedName>
        <fullName evidence="2">Uncharacterized protein</fullName>
    </submittedName>
</protein>
<proteinExistence type="predicted"/>
<feature type="compositionally biased region" description="Polar residues" evidence="1">
    <location>
        <begin position="94"/>
        <end position="109"/>
    </location>
</feature>
<keyword evidence="3" id="KW-1185">Reference proteome</keyword>
<dbReference type="AlphaFoldDB" id="A0A2P5A7J2"/>
<dbReference type="EMBL" id="JXTB01000809">
    <property type="protein sequence ID" value="PON32515.1"/>
    <property type="molecule type" value="Genomic_DNA"/>
</dbReference>
<name>A0A2P5A7J2_PARAD</name>
<feature type="non-terminal residue" evidence="2">
    <location>
        <position position="118"/>
    </location>
</feature>
<dbReference type="Proteomes" id="UP000237105">
    <property type="component" value="Unassembled WGS sequence"/>
</dbReference>
<accession>A0A2P5A7J2</accession>
<evidence type="ECO:0000313" key="3">
    <source>
        <dbReference type="Proteomes" id="UP000237105"/>
    </source>
</evidence>
<comment type="caution">
    <text evidence="2">The sequence shown here is derived from an EMBL/GenBank/DDBJ whole genome shotgun (WGS) entry which is preliminary data.</text>
</comment>
<organism evidence="2 3">
    <name type="scientific">Parasponia andersonii</name>
    <name type="common">Sponia andersonii</name>
    <dbReference type="NCBI Taxonomy" id="3476"/>
    <lineage>
        <taxon>Eukaryota</taxon>
        <taxon>Viridiplantae</taxon>
        <taxon>Streptophyta</taxon>
        <taxon>Embryophyta</taxon>
        <taxon>Tracheophyta</taxon>
        <taxon>Spermatophyta</taxon>
        <taxon>Magnoliopsida</taxon>
        <taxon>eudicotyledons</taxon>
        <taxon>Gunneridae</taxon>
        <taxon>Pentapetalae</taxon>
        <taxon>rosids</taxon>
        <taxon>fabids</taxon>
        <taxon>Rosales</taxon>
        <taxon>Cannabaceae</taxon>
        <taxon>Parasponia</taxon>
    </lineage>
</organism>
<reference evidence="3" key="1">
    <citation type="submission" date="2016-06" db="EMBL/GenBank/DDBJ databases">
        <title>Parallel loss of symbiosis genes in relatives of nitrogen-fixing non-legume Parasponia.</title>
        <authorList>
            <person name="Van Velzen R."/>
            <person name="Holmer R."/>
            <person name="Bu F."/>
            <person name="Rutten L."/>
            <person name="Van Zeijl A."/>
            <person name="Liu W."/>
            <person name="Santuari L."/>
            <person name="Cao Q."/>
            <person name="Sharma T."/>
            <person name="Shen D."/>
            <person name="Roswanjaya Y."/>
            <person name="Wardhani T."/>
            <person name="Kalhor M.S."/>
            <person name="Jansen J."/>
            <person name="Van den Hoogen J."/>
            <person name="Gungor B."/>
            <person name="Hartog M."/>
            <person name="Hontelez J."/>
            <person name="Verver J."/>
            <person name="Yang W.-C."/>
            <person name="Schijlen E."/>
            <person name="Repin R."/>
            <person name="Schilthuizen M."/>
            <person name="Schranz E."/>
            <person name="Heidstra R."/>
            <person name="Miyata K."/>
            <person name="Fedorova E."/>
            <person name="Kohlen W."/>
            <person name="Bisseling T."/>
            <person name="Smit S."/>
            <person name="Geurts R."/>
        </authorList>
    </citation>
    <scope>NUCLEOTIDE SEQUENCE [LARGE SCALE GENOMIC DNA]</scope>
    <source>
        <strain evidence="3">cv. WU1-14</strain>
    </source>
</reference>